<organism evidence="2 3">
    <name type="scientific">Neurospora intermedia</name>
    <dbReference type="NCBI Taxonomy" id="5142"/>
    <lineage>
        <taxon>Eukaryota</taxon>
        <taxon>Fungi</taxon>
        <taxon>Dikarya</taxon>
        <taxon>Ascomycota</taxon>
        <taxon>Pezizomycotina</taxon>
        <taxon>Sordariomycetes</taxon>
        <taxon>Sordariomycetidae</taxon>
        <taxon>Sordariales</taxon>
        <taxon>Sordariaceae</taxon>
        <taxon>Neurospora</taxon>
    </lineage>
</organism>
<dbReference type="Proteomes" id="UP001451303">
    <property type="component" value="Unassembled WGS sequence"/>
</dbReference>
<evidence type="ECO:0000313" key="2">
    <source>
        <dbReference type="EMBL" id="KAL0475208.1"/>
    </source>
</evidence>
<dbReference type="EMBL" id="JAVLET010000001">
    <property type="protein sequence ID" value="KAL0475208.1"/>
    <property type="molecule type" value="Genomic_DNA"/>
</dbReference>
<sequence>MPPRTKPKERALAGPGRSGEPGWHLALPSQILPVPSAPGRSAVQKSQSVPVTKLPPPPFSPSRFPLHIVLSLAPRLTTDDQKFPGVDDDGKRTYPNHHNNLLFFFSHLHAAPYINTKPASISLPLHASSRLHFNTYPYRLSCISSPPTLQHHLSRLLRHARPSRLYIAILVPTTLEHSIRSATTVYKRRTHPAEE</sequence>
<evidence type="ECO:0000256" key="1">
    <source>
        <dbReference type="SAM" id="MobiDB-lite"/>
    </source>
</evidence>
<reference evidence="2 3" key="1">
    <citation type="submission" date="2023-09" db="EMBL/GenBank/DDBJ databases">
        <title>Multi-omics analysis of a traditional fermented food reveals byproduct-associated fungal strains for waste-to-food upcycling.</title>
        <authorList>
            <consortium name="Lawrence Berkeley National Laboratory"/>
            <person name="Rekdal V.M."/>
            <person name="Villalobos-Escobedo J.M."/>
            <person name="Rodriguez-Valeron N."/>
            <person name="Garcia M.O."/>
            <person name="Vasquez D.P."/>
            <person name="Damayanti I."/>
            <person name="Sorensen P.M."/>
            <person name="Baidoo E.E."/>
            <person name="De Carvalho A.C."/>
            <person name="Riley R."/>
            <person name="Lipzen A."/>
            <person name="He G."/>
            <person name="Yan M."/>
            <person name="Haridas S."/>
            <person name="Daum C."/>
            <person name="Yoshinaga Y."/>
            <person name="Ng V."/>
            <person name="Grigoriev I.V."/>
            <person name="Munk R."/>
            <person name="Nuraida L."/>
            <person name="Wijaya C.H."/>
            <person name="Morales P.-C."/>
            <person name="Keasling J.D."/>
        </authorList>
    </citation>
    <scope>NUCLEOTIDE SEQUENCE [LARGE SCALE GENOMIC DNA]</scope>
    <source>
        <strain evidence="2 3">FGSC 2613</strain>
    </source>
</reference>
<name>A0ABR3DRB1_NEUIN</name>
<feature type="region of interest" description="Disordered" evidence="1">
    <location>
        <begin position="1"/>
        <end position="25"/>
    </location>
</feature>
<keyword evidence="3" id="KW-1185">Reference proteome</keyword>
<feature type="compositionally biased region" description="Basic and acidic residues" evidence="1">
    <location>
        <begin position="1"/>
        <end position="11"/>
    </location>
</feature>
<gene>
    <name evidence="2" type="ORF">QR685DRAFT_38939</name>
</gene>
<proteinExistence type="predicted"/>
<protein>
    <submittedName>
        <fullName evidence="2">Uncharacterized protein</fullName>
    </submittedName>
</protein>
<evidence type="ECO:0000313" key="3">
    <source>
        <dbReference type="Proteomes" id="UP001451303"/>
    </source>
</evidence>
<accession>A0ABR3DRB1</accession>
<comment type="caution">
    <text evidence="2">The sequence shown here is derived from an EMBL/GenBank/DDBJ whole genome shotgun (WGS) entry which is preliminary data.</text>
</comment>